<keyword evidence="1" id="KW-0812">Transmembrane</keyword>
<evidence type="ECO:0000313" key="2">
    <source>
        <dbReference type="EMBL" id="VYS88071.1"/>
    </source>
</evidence>
<accession>A0A6N2S747</accession>
<proteinExistence type="predicted"/>
<organism evidence="2">
    <name type="scientific">Anaerococcus vaginalis</name>
    <dbReference type="NCBI Taxonomy" id="33037"/>
    <lineage>
        <taxon>Bacteria</taxon>
        <taxon>Bacillati</taxon>
        <taxon>Bacillota</taxon>
        <taxon>Tissierellia</taxon>
        <taxon>Tissierellales</taxon>
        <taxon>Peptoniphilaceae</taxon>
        <taxon>Anaerococcus</taxon>
    </lineage>
</organism>
<feature type="transmembrane region" description="Helical" evidence="1">
    <location>
        <begin position="54"/>
        <end position="71"/>
    </location>
</feature>
<feature type="transmembrane region" description="Helical" evidence="1">
    <location>
        <begin position="142"/>
        <end position="168"/>
    </location>
</feature>
<feature type="transmembrane region" description="Helical" evidence="1">
    <location>
        <begin position="205"/>
        <end position="223"/>
    </location>
</feature>
<dbReference type="InterPro" id="IPR007563">
    <property type="entry name" value="DUF554"/>
</dbReference>
<dbReference type="PANTHER" id="PTHR36111">
    <property type="entry name" value="INNER MEMBRANE PROTEIN-RELATED"/>
    <property type="match status" value="1"/>
</dbReference>
<dbReference type="PANTHER" id="PTHR36111:SF2">
    <property type="entry name" value="INNER MEMBRANE PROTEIN"/>
    <property type="match status" value="1"/>
</dbReference>
<reference evidence="2" key="1">
    <citation type="submission" date="2019-11" db="EMBL/GenBank/DDBJ databases">
        <authorList>
            <person name="Feng L."/>
        </authorList>
    </citation>
    <scope>NUCLEOTIDE SEQUENCE</scope>
    <source>
        <strain evidence="2">AvaginalisLFYP127</strain>
    </source>
</reference>
<feature type="transmembrane region" description="Helical" evidence="1">
    <location>
        <begin position="180"/>
        <end position="199"/>
    </location>
</feature>
<dbReference type="EMBL" id="CACRSW010000009">
    <property type="protein sequence ID" value="VYS88071.1"/>
    <property type="molecule type" value="Genomic_DNA"/>
</dbReference>
<protein>
    <submittedName>
        <fullName evidence="2">Putative membrane protein YdfK</fullName>
    </submittedName>
</protein>
<dbReference type="RefSeq" id="WP_156328717.1">
    <property type="nucleotide sequence ID" value="NZ_CACRSW010000009.1"/>
</dbReference>
<sequence length="227" mass="24211">MFGVFINAISVLVLGFLGAKAGNHFSDRLKNDMMKFLAILIMVTGMNSARKGDSLVVIISIVIGLIIGNYLKLDDKLNSFAYFLGRLFSENKRSTFPKAFINATLILCVGSMGIIGSIEAAVNSNNEILLIKSMIDGVTVFFMAQSLGLGVAFGAIPILVYQGLIVILSGLISPILTKEILDNISGVGGLSIIAIGLSMLDLVDIKIVNSIPAILIPIIYGLITNLF</sequence>
<dbReference type="AlphaFoldDB" id="A0A6N2S747"/>
<dbReference type="Pfam" id="PF04474">
    <property type="entry name" value="DUF554"/>
    <property type="match status" value="1"/>
</dbReference>
<feature type="transmembrane region" description="Helical" evidence="1">
    <location>
        <begin position="99"/>
        <end position="122"/>
    </location>
</feature>
<keyword evidence="1" id="KW-1133">Transmembrane helix</keyword>
<gene>
    <name evidence="2" type="primary">ydfK</name>
    <name evidence="2" type="ORF">AVLFYP127_01709</name>
</gene>
<name>A0A6N2S747_9FIRM</name>
<evidence type="ECO:0000256" key="1">
    <source>
        <dbReference type="SAM" id="Phobius"/>
    </source>
</evidence>
<keyword evidence="1" id="KW-0472">Membrane</keyword>